<dbReference type="GO" id="GO:0016209">
    <property type="term" value="F:antioxidant activity"/>
    <property type="evidence" value="ECO:0007669"/>
    <property type="project" value="InterPro"/>
</dbReference>
<dbReference type="InterPro" id="IPR013766">
    <property type="entry name" value="Thioredoxin_domain"/>
</dbReference>
<dbReference type="InterPro" id="IPR017937">
    <property type="entry name" value="Thioredoxin_CS"/>
</dbReference>
<dbReference type="PROSITE" id="PS51257">
    <property type="entry name" value="PROKAR_LIPOPROTEIN"/>
    <property type="match status" value="1"/>
</dbReference>
<dbReference type="Proteomes" id="UP000276282">
    <property type="component" value="Unassembled WGS sequence"/>
</dbReference>
<evidence type="ECO:0000256" key="4">
    <source>
        <dbReference type="ARBA" id="ARBA00023284"/>
    </source>
</evidence>
<evidence type="ECO:0000313" key="6">
    <source>
        <dbReference type="EMBL" id="RKS42784.1"/>
    </source>
</evidence>
<proteinExistence type="predicted"/>
<feature type="domain" description="Thioredoxin" evidence="5">
    <location>
        <begin position="194"/>
        <end position="332"/>
    </location>
</feature>
<reference evidence="6 7" key="1">
    <citation type="submission" date="2018-10" db="EMBL/GenBank/DDBJ databases">
        <title>Genomic Encyclopedia of Archaeal and Bacterial Type Strains, Phase II (KMG-II): from individual species to whole genera.</title>
        <authorList>
            <person name="Goeker M."/>
        </authorList>
    </citation>
    <scope>NUCLEOTIDE SEQUENCE [LARGE SCALE GENOMIC DNA]</scope>
    <source>
        <strain evidence="6 7">DSM 19839</strain>
    </source>
</reference>
<comment type="subcellular location">
    <subcellularLocation>
        <location evidence="1">Cell envelope</location>
    </subcellularLocation>
</comment>
<keyword evidence="3" id="KW-1015">Disulfide bond</keyword>
<sequence length="332" mass="38342">MIKKLLFLSVFIIFSCSEEKKESFSLTGKTDKLENQSTLYLHDLVNNKTLDSAIVKNGQFQFDKELPNYPFWAIIHTKDRSINKDIWIEDKTMTLDATNTVFSKAKITGSESNKLITELYENVDFTKRKELKEKEKEFIEQHPESIISAFLLSGNLSTWGLSETKRLFQSFPETNKISHFGEKISIYVKTSTAPEIGEDFLDISMENPDGEIKKLSDLKGKVILLEYWAAWCLPCRKDNPELVKIYNEYHSKGFEIYAVSLDRDKDNWVNAINQDNLEWTHVSDLQKPNKAAKLYGVTSIPDSFLIGRDGKLIENKLRGDDLRKKLDEIFTK</sequence>
<dbReference type="InterPro" id="IPR025380">
    <property type="entry name" value="DUF4369"/>
</dbReference>
<keyword evidence="7" id="KW-1185">Reference proteome</keyword>
<dbReference type="CDD" id="cd02966">
    <property type="entry name" value="TlpA_like_family"/>
    <property type="match status" value="1"/>
</dbReference>
<evidence type="ECO:0000256" key="3">
    <source>
        <dbReference type="ARBA" id="ARBA00023157"/>
    </source>
</evidence>
<dbReference type="PANTHER" id="PTHR42852">
    <property type="entry name" value="THIOL:DISULFIDE INTERCHANGE PROTEIN DSBE"/>
    <property type="match status" value="1"/>
</dbReference>
<dbReference type="GO" id="GO:0017004">
    <property type="term" value="P:cytochrome complex assembly"/>
    <property type="evidence" value="ECO:0007669"/>
    <property type="project" value="UniProtKB-KW"/>
</dbReference>
<dbReference type="InterPro" id="IPR050553">
    <property type="entry name" value="Thioredoxin_ResA/DsbE_sf"/>
</dbReference>
<dbReference type="GO" id="GO:0030313">
    <property type="term" value="C:cell envelope"/>
    <property type="evidence" value="ECO:0007669"/>
    <property type="project" value="UniProtKB-SubCell"/>
</dbReference>
<dbReference type="PROSITE" id="PS00194">
    <property type="entry name" value="THIOREDOXIN_1"/>
    <property type="match status" value="1"/>
</dbReference>
<dbReference type="RefSeq" id="WP_121346858.1">
    <property type="nucleotide sequence ID" value="NZ_RBLG01000006.1"/>
</dbReference>
<dbReference type="PANTHER" id="PTHR42852:SF6">
    <property type="entry name" value="THIOL:DISULFIDE INTERCHANGE PROTEIN DSBE"/>
    <property type="match status" value="1"/>
</dbReference>
<protein>
    <submittedName>
        <fullName evidence="6">Peroxiredoxin</fullName>
    </submittedName>
</protein>
<dbReference type="Gene3D" id="3.40.30.10">
    <property type="entry name" value="Glutaredoxin"/>
    <property type="match status" value="1"/>
</dbReference>
<dbReference type="Pfam" id="PF14289">
    <property type="entry name" value="DUF4369"/>
    <property type="match status" value="1"/>
</dbReference>
<evidence type="ECO:0000259" key="5">
    <source>
        <dbReference type="PROSITE" id="PS51352"/>
    </source>
</evidence>
<dbReference type="OrthoDB" id="1069091at2"/>
<organism evidence="6 7">
    <name type="scientific">Gillisia mitskevichiae</name>
    <dbReference type="NCBI Taxonomy" id="270921"/>
    <lineage>
        <taxon>Bacteria</taxon>
        <taxon>Pseudomonadati</taxon>
        <taxon>Bacteroidota</taxon>
        <taxon>Flavobacteriia</taxon>
        <taxon>Flavobacteriales</taxon>
        <taxon>Flavobacteriaceae</taxon>
        <taxon>Gillisia</taxon>
    </lineage>
</organism>
<dbReference type="InterPro" id="IPR036249">
    <property type="entry name" value="Thioredoxin-like_sf"/>
</dbReference>
<evidence type="ECO:0000256" key="2">
    <source>
        <dbReference type="ARBA" id="ARBA00022748"/>
    </source>
</evidence>
<comment type="caution">
    <text evidence="6">The sequence shown here is derived from an EMBL/GenBank/DDBJ whole genome shotgun (WGS) entry which is preliminary data.</text>
</comment>
<dbReference type="PROSITE" id="PS51352">
    <property type="entry name" value="THIOREDOXIN_2"/>
    <property type="match status" value="1"/>
</dbReference>
<name>A0A495NWJ2_9FLAO</name>
<dbReference type="GO" id="GO:0016491">
    <property type="term" value="F:oxidoreductase activity"/>
    <property type="evidence" value="ECO:0007669"/>
    <property type="project" value="InterPro"/>
</dbReference>
<dbReference type="AlphaFoldDB" id="A0A495NWJ2"/>
<gene>
    <name evidence="6" type="ORF">BC962_3071</name>
</gene>
<keyword evidence="4" id="KW-0676">Redox-active center</keyword>
<dbReference type="EMBL" id="RBLG01000006">
    <property type="protein sequence ID" value="RKS42784.1"/>
    <property type="molecule type" value="Genomic_DNA"/>
</dbReference>
<dbReference type="Pfam" id="PF00578">
    <property type="entry name" value="AhpC-TSA"/>
    <property type="match status" value="1"/>
</dbReference>
<evidence type="ECO:0000313" key="7">
    <source>
        <dbReference type="Proteomes" id="UP000276282"/>
    </source>
</evidence>
<dbReference type="SUPFAM" id="SSF52833">
    <property type="entry name" value="Thioredoxin-like"/>
    <property type="match status" value="1"/>
</dbReference>
<dbReference type="InterPro" id="IPR000866">
    <property type="entry name" value="AhpC/TSA"/>
</dbReference>
<accession>A0A495NWJ2</accession>
<keyword evidence="2" id="KW-0201">Cytochrome c-type biogenesis</keyword>
<evidence type="ECO:0000256" key="1">
    <source>
        <dbReference type="ARBA" id="ARBA00004196"/>
    </source>
</evidence>